<evidence type="ECO:0000313" key="1">
    <source>
        <dbReference type="EMBL" id="MUN28089.1"/>
    </source>
</evidence>
<dbReference type="OrthoDB" id="34658at2157"/>
<dbReference type="RefSeq" id="WP_054838772.1">
    <property type="nucleotide sequence ID" value="NZ_BBBY01000017.1"/>
</dbReference>
<accession>A0A6A9QIX3</accession>
<keyword evidence="2" id="KW-1185">Reference proteome</keyword>
<comment type="caution">
    <text evidence="1">The sequence shown here is derived from an EMBL/GenBank/DDBJ whole genome shotgun (WGS) entry which is preliminary data.</text>
</comment>
<evidence type="ECO:0000313" key="2">
    <source>
        <dbReference type="Proteomes" id="UP000470772"/>
    </source>
</evidence>
<proteinExistence type="predicted"/>
<sequence length="196" mass="22334">MVEGVTISVMNPKLYHLIVTELRNRGCKLVHDGKFVITDGNDEGKERTLLIRDEKEVHKIVGEISALTRGKEEFNELLIGVDTNPPNLTVAVVADGELIDYYVRVKKDDLCDLFSRIISMYPHRRYIIGIGIGNLFGYDVLRLTKERFPDVRKVNEYRSSSRTHLIQVKDSDVRAAFVIAIRAAKGNSRQKDETPY</sequence>
<name>A0A6A9QIX3_SULME</name>
<reference evidence="1 2" key="1">
    <citation type="submission" date="2019-10" db="EMBL/GenBank/DDBJ databases">
        <title>Sequencing and Assembly of Multiple Reported Metal-Biooxidizing Members of the Extremely Thermoacidophilic Archaeal Family Sulfolobaceae.</title>
        <authorList>
            <person name="Counts J.A."/>
            <person name="Kelly R.M."/>
        </authorList>
    </citation>
    <scope>NUCLEOTIDE SEQUENCE [LARGE SCALE GENOMIC DNA]</scope>
    <source>
        <strain evidence="1 2">DSM 6482</strain>
    </source>
</reference>
<organism evidence="1 2">
    <name type="scientific">Sulfuracidifex metallicus DSM 6482 = JCM 9184</name>
    <dbReference type="NCBI Taxonomy" id="523847"/>
    <lineage>
        <taxon>Archaea</taxon>
        <taxon>Thermoproteota</taxon>
        <taxon>Thermoprotei</taxon>
        <taxon>Sulfolobales</taxon>
        <taxon>Sulfolobaceae</taxon>
        <taxon>Sulfuracidifex</taxon>
    </lineage>
</organism>
<dbReference type="AlphaFoldDB" id="A0A6A9QIX3"/>
<protein>
    <submittedName>
        <fullName evidence="1">Uncharacterized protein</fullName>
    </submittedName>
</protein>
<dbReference type="Proteomes" id="UP000470772">
    <property type="component" value="Unassembled WGS sequence"/>
</dbReference>
<dbReference type="EMBL" id="WGGD01000005">
    <property type="protein sequence ID" value="MUN28089.1"/>
    <property type="molecule type" value="Genomic_DNA"/>
</dbReference>
<gene>
    <name evidence="1" type="ORF">GC250_01095</name>
</gene>